<gene>
    <name evidence="3" type="ORF">BDZ94DRAFT_859739</name>
</gene>
<protein>
    <recommendedName>
        <fullName evidence="2">DUF6534 domain-containing protein</fullName>
    </recommendedName>
</protein>
<feature type="transmembrane region" description="Helical" evidence="1">
    <location>
        <begin position="223"/>
        <end position="244"/>
    </location>
</feature>
<sequence length="334" mass="37172">MRYKAGLLRFSPPCSWTLCEMLEKPDPDRIFGALFVSAVISAMLFSGTCIQAFYYFQHYRSDKLLTKLFVAMLLVLETLQTIFNTYNVYRFTITSYTGDPFTLLNTDWAVSAEVSQSSIAIFAVHMFYTRRVYYVSHKNVPLVTALFTLVLAHFGMHIATAVKAFQILDSKSAMHLIPYLEATISLAVATDIMIAVSLSFYLHKSRSGAQNTDAMINRLIVHAINNGILTGVFDVLVLTIAAAYPKNMVYIAIYQVISKLYTNSVLATLNSRRSMTHTSEVTRISFGPPSRGSSYMMTAMGRPESGIGKVKKPSPLLSRVITMVLDSLLLSGLV</sequence>
<keyword evidence="1" id="KW-0472">Membrane</keyword>
<feature type="transmembrane region" description="Helical" evidence="1">
    <location>
        <begin position="30"/>
        <end position="56"/>
    </location>
</feature>
<name>A0A9P6CGC6_9AGAR</name>
<reference evidence="3" key="1">
    <citation type="submission" date="2020-11" db="EMBL/GenBank/DDBJ databases">
        <authorList>
            <consortium name="DOE Joint Genome Institute"/>
            <person name="Ahrendt S."/>
            <person name="Riley R."/>
            <person name="Andreopoulos W."/>
            <person name="Labutti K."/>
            <person name="Pangilinan J."/>
            <person name="Ruiz-Duenas F.J."/>
            <person name="Barrasa J.M."/>
            <person name="Sanchez-Garcia M."/>
            <person name="Camarero S."/>
            <person name="Miyauchi S."/>
            <person name="Serrano A."/>
            <person name="Linde D."/>
            <person name="Babiker R."/>
            <person name="Drula E."/>
            <person name="Ayuso-Fernandez I."/>
            <person name="Pacheco R."/>
            <person name="Padilla G."/>
            <person name="Ferreira P."/>
            <person name="Barriuso J."/>
            <person name="Kellner H."/>
            <person name="Castanera R."/>
            <person name="Alfaro M."/>
            <person name="Ramirez L."/>
            <person name="Pisabarro A.G."/>
            <person name="Kuo A."/>
            <person name="Tritt A."/>
            <person name="Lipzen A."/>
            <person name="He G."/>
            <person name="Yan M."/>
            <person name="Ng V."/>
            <person name="Cullen D."/>
            <person name="Martin F."/>
            <person name="Rosso M.-N."/>
            <person name="Henrissat B."/>
            <person name="Hibbett D."/>
            <person name="Martinez A.T."/>
            <person name="Grigoriev I.V."/>
        </authorList>
    </citation>
    <scope>NUCLEOTIDE SEQUENCE</scope>
    <source>
        <strain evidence="3">CBS 247.69</strain>
    </source>
</reference>
<evidence type="ECO:0000313" key="4">
    <source>
        <dbReference type="Proteomes" id="UP000807353"/>
    </source>
</evidence>
<dbReference type="Proteomes" id="UP000807353">
    <property type="component" value="Unassembled WGS sequence"/>
</dbReference>
<feature type="transmembrane region" description="Helical" evidence="1">
    <location>
        <begin position="182"/>
        <end position="202"/>
    </location>
</feature>
<proteinExistence type="predicted"/>
<organism evidence="3 4">
    <name type="scientific">Collybia nuda</name>
    <dbReference type="NCBI Taxonomy" id="64659"/>
    <lineage>
        <taxon>Eukaryota</taxon>
        <taxon>Fungi</taxon>
        <taxon>Dikarya</taxon>
        <taxon>Basidiomycota</taxon>
        <taxon>Agaricomycotina</taxon>
        <taxon>Agaricomycetes</taxon>
        <taxon>Agaricomycetidae</taxon>
        <taxon>Agaricales</taxon>
        <taxon>Tricholomatineae</taxon>
        <taxon>Clitocybaceae</taxon>
        <taxon>Collybia</taxon>
    </lineage>
</organism>
<keyword evidence="1" id="KW-1133">Transmembrane helix</keyword>
<dbReference type="Pfam" id="PF20152">
    <property type="entry name" value="DUF6534"/>
    <property type="match status" value="1"/>
</dbReference>
<dbReference type="InterPro" id="IPR045339">
    <property type="entry name" value="DUF6534"/>
</dbReference>
<dbReference type="PANTHER" id="PTHR40465">
    <property type="entry name" value="CHROMOSOME 1, WHOLE GENOME SHOTGUN SEQUENCE"/>
    <property type="match status" value="1"/>
</dbReference>
<feature type="transmembrane region" description="Helical" evidence="1">
    <location>
        <begin position="68"/>
        <end position="88"/>
    </location>
</feature>
<keyword evidence="1" id="KW-0812">Transmembrane</keyword>
<dbReference type="EMBL" id="MU150289">
    <property type="protein sequence ID" value="KAF9461110.1"/>
    <property type="molecule type" value="Genomic_DNA"/>
</dbReference>
<keyword evidence="4" id="KW-1185">Reference proteome</keyword>
<evidence type="ECO:0000259" key="2">
    <source>
        <dbReference type="Pfam" id="PF20152"/>
    </source>
</evidence>
<feature type="transmembrane region" description="Helical" evidence="1">
    <location>
        <begin position="140"/>
        <end position="162"/>
    </location>
</feature>
<dbReference type="PANTHER" id="PTHR40465:SF1">
    <property type="entry name" value="DUF6534 DOMAIN-CONTAINING PROTEIN"/>
    <property type="match status" value="1"/>
</dbReference>
<dbReference type="OrthoDB" id="2535105at2759"/>
<feature type="domain" description="DUF6534" evidence="2">
    <location>
        <begin position="187"/>
        <end position="274"/>
    </location>
</feature>
<comment type="caution">
    <text evidence="3">The sequence shown here is derived from an EMBL/GenBank/DDBJ whole genome shotgun (WGS) entry which is preliminary data.</text>
</comment>
<evidence type="ECO:0000313" key="3">
    <source>
        <dbReference type="EMBL" id="KAF9461110.1"/>
    </source>
</evidence>
<evidence type="ECO:0000256" key="1">
    <source>
        <dbReference type="SAM" id="Phobius"/>
    </source>
</evidence>
<dbReference type="AlphaFoldDB" id="A0A9P6CGC6"/>
<accession>A0A9P6CGC6</accession>